<evidence type="ECO:0000259" key="3">
    <source>
        <dbReference type="PROSITE" id="PS51159"/>
    </source>
</evidence>
<feature type="compositionally biased region" description="Low complexity" evidence="1">
    <location>
        <begin position="127"/>
        <end position="141"/>
    </location>
</feature>
<dbReference type="PANTHER" id="PTHR12307">
    <property type="entry name" value="PROTEIN PHOSPHATASE 1 REGULATORY SUBUNIT"/>
    <property type="match status" value="1"/>
</dbReference>
<dbReference type="Gene3D" id="2.60.40.2440">
    <property type="entry name" value="Carbohydrate binding type-21 domain"/>
    <property type="match status" value="1"/>
</dbReference>
<keyword evidence="2" id="KW-0732">Signal</keyword>
<dbReference type="Proteomes" id="UP000824540">
    <property type="component" value="Unassembled WGS sequence"/>
</dbReference>
<feature type="chain" id="PRO_5035749251" description="CBM21 domain-containing protein" evidence="2">
    <location>
        <begin position="22"/>
        <end position="347"/>
    </location>
</feature>
<dbReference type="EMBL" id="JAFBMS010000003">
    <property type="protein sequence ID" value="KAG9354312.1"/>
    <property type="molecule type" value="Genomic_DNA"/>
</dbReference>
<dbReference type="InterPro" id="IPR038175">
    <property type="entry name" value="CBM21_dom_sf"/>
</dbReference>
<dbReference type="GO" id="GO:0005979">
    <property type="term" value="P:regulation of glycogen biosynthetic process"/>
    <property type="evidence" value="ECO:0007669"/>
    <property type="project" value="TreeGrafter"/>
</dbReference>
<dbReference type="Pfam" id="PF03370">
    <property type="entry name" value="CBM_21"/>
    <property type="match status" value="1"/>
</dbReference>
<dbReference type="GO" id="GO:0008157">
    <property type="term" value="F:protein phosphatase 1 binding"/>
    <property type="evidence" value="ECO:0007669"/>
    <property type="project" value="TreeGrafter"/>
</dbReference>
<feature type="signal peptide" evidence="2">
    <location>
        <begin position="1"/>
        <end position="21"/>
    </location>
</feature>
<evidence type="ECO:0000256" key="1">
    <source>
        <dbReference type="SAM" id="MobiDB-lite"/>
    </source>
</evidence>
<dbReference type="InterPro" id="IPR050782">
    <property type="entry name" value="PP1_regulatory_subunit_3"/>
</dbReference>
<dbReference type="OrthoDB" id="1881at2759"/>
<protein>
    <recommendedName>
        <fullName evidence="3">CBM21 domain-containing protein</fullName>
    </recommendedName>
</protein>
<feature type="compositionally biased region" description="Pro residues" evidence="1">
    <location>
        <begin position="117"/>
        <end position="126"/>
    </location>
</feature>
<reference evidence="4" key="1">
    <citation type="thesis" date="2021" institute="BYU ScholarsArchive" country="Provo, UT, USA">
        <title>Applications of and Algorithms for Genome Assembly and Genomic Analyses with an Emphasis on Marine Teleosts.</title>
        <authorList>
            <person name="Pickett B.D."/>
        </authorList>
    </citation>
    <scope>NUCLEOTIDE SEQUENCE</scope>
    <source>
        <strain evidence="4">HI-2016</strain>
    </source>
</reference>
<sequence>MFGIHEMKVAVLLLHIPSGYSLPPPVMPLNMAMQVCFADSHHLRHLLGAPAFQSAKAPRTLYHSLQKQPTFTSLDWGEAKTSTLGSSAKKKRVVFADAKGLALTEVRFFSEEAESPSPCPSPPAAETPPGLSRLPGPGSTSQAGGRTTESRAPARSRQQLQLRLGFPQPKADIRAFHARLQEVSVLLESCSVTPHTLGGTICVRNMGLDKTVHVRITFDSWQTHREVPCTLLQQRLKAVKDSEVFAFNIPLPEKLDPKELVEFCICCRSSNQKAPVFDNNKGQNYRIQFSTEIETPIASILTSQRSLSLPAKRKGFLVSLPRGAGNRLDYATNSLLLHSLQPAGVDR</sequence>
<accession>A0A8T2PSB7</accession>
<feature type="domain" description="CBM21" evidence="3">
    <location>
        <begin position="177"/>
        <end position="288"/>
    </location>
</feature>
<organism evidence="4 5">
    <name type="scientific">Albula glossodonta</name>
    <name type="common">roundjaw bonefish</name>
    <dbReference type="NCBI Taxonomy" id="121402"/>
    <lineage>
        <taxon>Eukaryota</taxon>
        <taxon>Metazoa</taxon>
        <taxon>Chordata</taxon>
        <taxon>Craniata</taxon>
        <taxon>Vertebrata</taxon>
        <taxon>Euteleostomi</taxon>
        <taxon>Actinopterygii</taxon>
        <taxon>Neopterygii</taxon>
        <taxon>Teleostei</taxon>
        <taxon>Albuliformes</taxon>
        <taxon>Albulidae</taxon>
        <taxon>Albula</taxon>
    </lineage>
</organism>
<dbReference type="GO" id="GO:2001069">
    <property type="term" value="F:glycogen binding"/>
    <property type="evidence" value="ECO:0007669"/>
    <property type="project" value="TreeGrafter"/>
</dbReference>
<dbReference type="PANTHER" id="PTHR12307:SF15">
    <property type="entry name" value="PROTEIN PHOSPHATASE 1 REGULATORY SUBUNIT 3C"/>
    <property type="match status" value="1"/>
</dbReference>
<dbReference type="AlphaFoldDB" id="A0A8T2PSB7"/>
<dbReference type="InterPro" id="IPR005036">
    <property type="entry name" value="CBM21_dom"/>
</dbReference>
<dbReference type="PROSITE" id="PS51159">
    <property type="entry name" value="CBM21"/>
    <property type="match status" value="1"/>
</dbReference>
<dbReference type="GO" id="GO:0000164">
    <property type="term" value="C:protein phosphatase type 1 complex"/>
    <property type="evidence" value="ECO:0007669"/>
    <property type="project" value="TreeGrafter"/>
</dbReference>
<gene>
    <name evidence="4" type="ORF">JZ751_012436</name>
</gene>
<keyword evidence="5" id="KW-1185">Reference proteome</keyword>
<proteinExistence type="predicted"/>
<feature type="region of interest" description="Disordered" evidence="1">
    <location>
        <begin position="112"/>
        <end position="157"/>
    </location>
</feature>
<name>A0A8T2PSB7_9TELE</name>
<evidence type="ECO:0000256" key="2">
    <source>
        <dbReference type="SAM" id="SignalP"/>
    </source>
</evidence>
<evidence type="ECO:0000313" key="4">
    <source>
        <dbReference type="EMBL" id="KAG9354312.1"/>
    </source>
</evidence>
<evidence type="ECO:0000313" key="5">
    <source>
        <dbReference type="Proteomes" id="UP000824540"/>
    </source>
</evidence>
<comment type="caution">
    <text evidence="4">The sequence shown here is derived from an EMBL/GenBank/DDBJ whole genome shotgun (WGS) entry which is preliminary data.</text>
</comment>